<organism evidence="2 3">
    <name type="scientific">Cuneatibacter caecimuris</name>
    <dbReference type="NCBI Taxonomy" id="1796618"/>
    <lineage>
        <taxon>Bacteria</taxon>
        <taxon>Bacillati</taxon>
        <taxon>Bacillota</taxon>
        <taxon>Clostridia</taxon>
        <taxon>Lachnospirales</taxon>
        <taxon>Lachnospiraceae</taxon>
        <taxon>Cuneatibacter</taxon>
    </lineage>
</organism>
<keyword evidence="1" id="KW-0472">Membrane</keyword>
<dbReference type="OrthoDB" id="9813540at2"/>
<name>A0A4Q7PPY2_9FIRM</name>
<reference evidence="2 3" key="1">
    <citation type="submission" date="2019-02" db="EMBL/GenBank/DDBJ databases">
        <title>Genomic Encyclopedia of Type Strains, Phase IV (KMG-IV): sequencing the most valuable type-strain genomes for metagenomic binning, comparative biology and taxonomic classification.</title>
        <authorList>
            <person name="Goeker M."/>
        </authorList>
    </citation>
    <scope>NUCLEOTIDE SEQUENCE [LARGE SCALE GENOMIC DNA]</scope>
    <source>
        <strain evidence="2 3">DSM 29486</strain>
    </source>
</reference>
<dbReference type="InterPro" id="IPR024529">
    <property type="entry name" value="ECF_trnsprt_substrate-spec"/>
</dbReference>
<keyword evidence="1" id="KW-1133">Transmembrane helix</keyword>
<proteinExistence type="predicted"/>
<protein>
    <submittedName>
        <fullName evidence="2">Putative membrane protein</fullName>
    </submittedName>
</protein>
<dbReference type="Pfam" id="PF12822">
    <property type="entry name" value="ECF_trnsprt"/>
    <property type="match status" value="1"/>
</dbReference>
<dbReference type="AlphaFoldDB" id="A0A4Q7PPY2"/>
<dbReference type="EMBL" id="SGXF01000001">
    <property type="protein sequence ID" value="RZT02943.1"/>
    <property type="molecule type" value="Genomic_DNA"/>
</dbReference>
<accession>A0A4Q7PPY2</accession>
<feature type="transmembrane region" description="Helical" evidence="1">
    <location>
        <begin position="93"/>
        <end position="116"/>
    </location>
</feature>
<keyword evidence="1" id="KW-0812">Transmembrane</keyword>
<evidence type="ECO:0000256" key="1">
    <source>
        <dbReference type="SAM" id="Phobius"/>
    </source>
</evidence>
<dbReference type="GO" id="GO:0022857">
    <property type="term" value="F:transmembrane transporter activity"/>
    <property type="evidence" value="ECO:0007669"/>
    <property type="project" value="InterPro"/>
</dbReference>
<keyword evidence="3" id="KW-1185">Reference proteome</keyword>
<feature type="transmembrane region" description="Helical" evidence="1">
    <location>
        <begin position="143"/>
        <end position="167"/>
    </location>
</feature>
<evidence type="ECO:0000313" key="3">
    <source>
        <dbReference type="Proteomes" id="UP000292927"/>
    </source>
</evidence>
<feature type="transmembrane region" description="Helical" evidence="1">
    <location>
        <begin position="187"/>
        <end position="215"/>
    </location>
</feature>
<dbReference type="Gene3D" id="1.10.1760.20">
    <property type="match status" value="1"/>
</dbReference>
<sequence length="222" mass="23874">MNQTRSQKTRAMVLAGIFSAIILVMAFVPYMGYINLVAIKATTIHIPVIIGAILLGPKYGAFLGFVFGLTSLINNTYNFSLSSFVFSPFVANGGFQSLIICFVPRILVGVTAAYTYKGVNALARIFAKEAGSGNPEKGKFRDFIALPAAGLIGSITNTILVMNLIYFLFGQSYAAAQNVAFNTLYSFILGIIFTNGIPEALVAAVLTTVIGKVLLSMKKRLF</sequence>
<feature type="transmembrane region" description="Helical" evidence="1">
    <location>
        <begin position="12"/>
        <end position="31"/>
    </location>
</feature>
<dbReference type="RefSeq" id="WP_130433740.1">
    <property type="nucleotide sequence ID" value="NZ_SGXF01000001.1"/>
</dbReference>
<evidence type="ECO:0000313" key="2">
    <source>
        <dbReference type="EMBL" id="RZT02943.1"/>
    </source>
</evidence>
<dbReference type="Proteomes" id="UP000292927">
    <property type="component" value="Unassembled WGS sequence"/>
</dbReference>
<comment type="caution">
    <text evidence="2">The sequence shown here is derived from an EMBL/GenBank/DDBJ whole genome shotgun (WGS) entry which is preliminary data.</text>
</comment>
<gene>
    <name evidence="2" type="ORF">EV209_1074</name>
</gene>